<protein>
    <submittedName>
        <fullName evidence="1">Uncharacterized protein</fullName>
    </submittedName>
</protein>
<evidence type="ECO:0000313" key="1">
    <source>
        <dbReference type="EMBL" id="KAK0058245.1"/>
    </source>
</evidence>
<comment type="caution">
    <text evidence="1">The sequence shown here is derived from an EMBL/GenBank/DDBJ whole genome shotgun (WGS) entry which is preliminary data.</text>
</comment>
<proteinExistence type="predicted"/>
<keyword evidence="2" id="KW-1185">Reference proteome</keyword>
<gene>
    <name evidence="1" type="ORF">Bpfe_012246</name>
</gene>
<organism evidence="1 2">
    <name type="scientific">Biomphalaria pfeifferi</name>
    <name type="common">Bloodfluke planorb</name>
    <name type="synonym">Freshwater snail</name>
    <dbReference type="NCBI Taxonomy" id="112525"/>
    <lineage>
        <taxon>Eukaryota</taxon>
        <taxon>Metazoa</taxon>
        <taxon>Spiralia</taxon>
        <taxon>Lophotrochozoa</taxon>
        <taxon>Mollusca</taxon>
        <taxon>Gastropoda</taxon>
        <taxon>Heterobranchia</taxon>
        <taxon>Euthyneura</taxon>
        <taxon>Panpulmonata</taxon>
        <taxon>Hygrophila</taxon>
        <taxon>Lymnaeoidea</taxon>
        <taxon>Planorbidae</taxon>
        <taxon>Biomphalaria</taxon>
    </lineage>
</organism>
<reference evidence="1" key="1">
    <citation type="journal article" date="2023" name="PLoS Negl. Trop. Dis.">
        <title>A genome sequence for Biomphalaria pfeifferi, the major vector snail for the human-infecting parasite Schistosoma mansoni.</title>
        <authorList>
            <person name="Bu L."/>
            <person name="Lu L."/>
            <person name="Laidemitt M.R."/>
            <person name="Zhang S.M."/>
            <person name="Mutuku M."/>
            <person name="Mkoji G."/>
            <person name="Steinauer M."/>
            <person name="Loker E.S."/>
        </authorList>
    </citation>
    <scope>NUCLEOTIDE SEQUENCE</scope>
    <source>
        <strain evidence="1">KasaAsao</strain>
    </source>
</reference>
<name>A0AAD8BQY9_BIOPF</name>
<reference evidence="1" key="2">
    <citation type="submission" date="2023-04" db="EMBL/GenBank/DDBJ databases">
        <authorList>
            <person name="Bu L."/>
            <person name="Lu L."/>
            <person name="Laidemitt M.R."/>
            <person name="Zhang S.M."/>
            <person name="Mutuku M."/>
            <person name="Mkoji G."/>
            <person name="Steinauer M."/>
            <person name="Loker E.S."/>
        </authorList>
    </citation>
    <scope>NUCLEOTIDE SEQUENCE</scope>
    <source>
        <strain evidence="1">KasaAsao</strain>
        <tissue evidence="1">Whole Snail</tissue>
    </source>
</reference>
<evidence type="ECO:0000313" key="2">
    <source>
        <dbReference type="Proteomes" id="UP001233172"/>
    </source>
</evidence>
<dbReference type="EMBL" id="JASAOG010000049">
    <property type="protein sequence ID" value="KAK0058245.1"/>
    <property type="molecule type" value="Genomic_DNA"/>
</dbReference>
<accession>A0AAD8BQY9</accession>
<dbReference type="Proteomes" id="UP001233172">
    <property type="component" value="Unassembled WGS sequence"/>
</dbReference>
<dbReference type="AlphaFoldDB" id="A0AAD8BQY9"/>
<sequence>MENIEVGVQVSKLATDIMNLRRQGYQYFQDESQKMLAFVTTQTAKRKLEKSQVEREDKQNGLRQGEVIAGDMTIKDICSELKALTDCLMYIQEQIETLESKINQHEEIISQF</sequence>